<evidence type="ECO:0000256" key="1">
    <source>
        <dbReference type="SAM" id="Phobius"/>
    </source>
</evidence>
<sequence>MILYFLIQLYSTQLVIESQFKAKNCAGPPDTIYGFNVPDVTAYASSSNYTWPTFWTFHASQATIGSCGNLAVSIPGSCCIESLDYPDSAPYNSGIPKLYVDKNSVNDVVMPSVDGTQYCYVEASDFNDYSSLFGYRFVYLLPNGDSCIDNTFKCNNGVLKIYNGTGCQGSVKTITLTTTSTPYVGLAGSINAQLITITQGNLIVSWVVDLPWKYVIAHWNGVGIVCAIFFFLGMIIGLSLFVKDILYLTKTKDFAPSKLLAVCAKLFWFLYVLVSFLYWAVLFPTTEVVAQFSEVVAVSLAIASILSVFSSLYILFSLFPSLKLPFKVAGYVFILLLHFGLYGSMYYNYYFNGGDNNIYYSSDWASLSVSLNQWYNYYLYW</sequence>
<reference evidence="2" key="1">
    <citation type="submission" date="2020-05" db="EMBL/GenBank/DDBJ databases">
        <title>Phylogenomic resolution of chytrid fungi.</title>
        <authorList>
            <person name="Stajich J.E."/>
            <person name="Amses K."/>
            <person name="Simmons R."/>
            <person name="Seto K."/>
            <person name="Myers J."/>
            <person name="Bonds A."/>
            <person name="Quandt C.A."/>
            <person name="Barry K."/>
            <person name="Liu P."/>
            <person name="Grigoriev I."/>
            <person name="Longcore J.E."/>
            <person name="James T.Y."/>
        </authorList>
    </citation>
    <scope>NUCLEOTIDE SEQUENCE</scope>
    <source>
        <strain evidence="2">PLAUS21</strain>
    </source>
</reference>
<feature type="transmembrane region" description="Helical" evidence="1">
    <location>
        <begin position="262"/>
        <end position="283"/>
    </location>
</feature>
<keyword evidence="1" id="KW-0472">Membrane</keyword>
<evidence type="ECO:0000313" key="2">
    <source>
        <dbReference type="EMBL" id="KAJ3253379.1"/>
    </source>
</evidence>
<protein>
    <submittedName>
        <fullName evidence="2">Uncharacterized protein</fullName>
    </submittedName>
</protein>
<comment type="caution">
    <text evidence="2">The sequence shown here is derived from an EMBL/GenBank/DDBJ whole genome shotgun (WGS) entry which is preliminary data.</text>
</comment>
<feature type="transmembrane region" description="Helical" evidence="1">
    <location>
        <begin position="295"/>
        <end position="316"/>
    </location>
</feature>
<gene>
    <name evidence="2" type="ORF">HK103_000699</name>
</gene>
<keyword evidence="1" id="KW-0812">Transmembrane</keyword>
<keyword evidence="1" id="KW-1133">Transmembrane helix</keyword>
<proteinExistence type="predicted"/>
<feature type="transmembrane region" description="Helical" evidence="1">
    <location>
        <begin position="219"/>
        <end position="242"/>
    </location>
</feature>
<evidence type="ECO:0000313" key="3">
    <source>
        <dbReference type="Proteomes" id="UP001210925"/>
    </source>
</evidence>
<keyword evidence="3" id="KW-1185">Reference proteome</keyword>
<accession>A0AAD5UF01</accession>
<name>A0AAD5UF01_9FUNG</name>
<dbReference type="AlphaFoldDB" id="A0AAD5UF01"/>
<organism evidence="2 3">
    <name type="scientific">Boothiomyces macroporosus</name>
    <dbReference type="NCBI Taxonomy" id="261099"/>
    <lineage>
        <taxon>Eukaryota</taxon>
        <taxon>Fungi</taxon>
        <taxon>Fungi incertae sedis</taxon>
        <taxon>Chytridiomycota</taxon>
        <taxon>Chytridiomycota incertae sedis</taxon>
        <taxon>Chytridiomycetes</taxon>
        <taxon>Rhizophydiales</taxon>
        <taxon>Terramycetaceae</taxon>
        <taxon>Boothiomyces</taxon>
    </lineage>
</organism>
<dbReference type="Proteomes" id="UP001210925">
    <property type="component" value="Unassembled WGS sequence"/>
</dbReference>
<feature type="transmembrane region" description="Helical" evidence="1">
    <location>
        <begin position="328"/>
        <end position="347"/>
    </location>
</feature>
<dbReference type="EMBL" id="JADGKB010000111">
    <property type="protein sequence ID" value="KAJ3253379.1"/>
    <property type="molecule type" value="Genomic_DNA"/>
</dbReference>